<name>A0AA40CDV6_9PEZI</name>
<evidence type="ECO:0000256" key="1">
    <source>
        <dbReference type="SAM" id="MobiDB-lite"/>
    </source>
</evidence>
<keyword evidence="3" id="KW-1185">Reference proteome</keyword>
<reference evidence="2" key="1">
    <citation type="submission" date="2023-06" db="EMBL/GenBank/DDBJ databases">
        <title>Genome-scale phylogeny and comparative genomics of the fungal order Sordariales.</title>
        <authorList>
            <consortium name="Lawrence Berkeley National Laboratory"/>
            <person name="Hensen N."/>
            <person name="Bonometti L."/>
            <person name="Westerberg I."/>
            <person name="Brannstrom I.O."/>
            <person name="Guillou S."/>
            <person name="Cros-Aarteil S."/>
            <person name="Calhoun S."/>
            <person name="Haridas S."/>
            <person name="Kuo A."/>
            <person name="Mondo S."/>
            <person name="Pangilinan J."/>
            <person name="Riley R."/>
            <person name="LaButti K."/>
            <person name="Andreopoulos B."/>
            <person name="Lipzen A."/>
            <person name="Chen C."/>
            <person name="Yanf M."/>
            <person name="Daum C."/>
            <person name="Ng V."/>
            <person name="Clum A."/>
            <person name="Steindorff A."/>
            <person name="Ohm R."/>
            <person name="Martin F."/>
            <person name="Silar P."/>
            <person name="Natvig D."/>
            <person name="Lalanne C."/>
            <person name="Gautier V."/>
            <person name="Ament-velasquez S.L."/>
            <person name="Kruys A."/>
            <person name="Hutchinson M.I."/>
            <person name="Powell A.J."/>
            <person name="Barry K."/>
            <person name="Miller A.N."/>
            <person name="Grigoriev I.V."/>
            <person name="Debuchy R."/>
            <person name="Gladieux P."/>
            <person name="Thoren M.H."/>
            <person name="Johannesson H."/>
        </authorList>
    </citation>
    <scope>NUCLEOTIDE SEQUENCE</scope>
    <source>
        <strain evidence="2">SMH3391-2</strain>
    </source>
</reference>
<feature type="region of interest" description="Disordered" evidence="1">
    <location>
        <begin position="15"/>
        <end position="38"/>
    </location>
</feature>
<comment type="caution">
    <text evidence="2">The sequence shown here is derived from an EMBL/GenBank/DDBJ whole genome shotgun (WGS) entry which is preliminary data.</text>
</comment>
<accession>A0AA40CDV6</accession>
<dbReference type="Proteomes" id="UP001174934">
    <property type="component" value="Unassembled WGS sequence"/>
</dbReference>
<sequence length="118" mass="13009">MHTLLINKTVMEYSEVGRSRQAEPPSQPASQPSSPSFPSSIGVGWVVDLKSPGCLSVCLVACPCRSLWLKPPRTTPKPCHAMQQFILPCLSPFVPILVSCQFPRQKSRRPPFLCSPYA</sequence>
<dbReference type="AlphaFoldDB" id="A0AA40CDV6"/>
<feature type="compositionally biased region" description="Low complexity" evidence="1">
    <location>
        <begin position="28"/>
        <end position="38"/>
    </location>
</feature>
<evidence type="ECO:0000313" key="2">
    <source>
        <dbReference type="EMBL" id="KAK0634625.1"/>
    </source>
</evidence>
<organism evidence="2 3">
    <name type="scientific">Bombardia bombarda</name>
    <dbReference type="NCBI Taxonomy" id="252184"/>
    <lineage>
        <taxon>Eukaryota</taxon>
        <taxon>Fungi</taxon>
        <taxon>Dikarya</taxon>
        <taxon>Ascomycota</taxon>
        <taxon>Pezizomycotina</taxon>
        <taxon>Sordariomycetes</taxon>
        <taxon>Sordariomycetidae</taxon>
        <taxon>Sordariales</taxon>
        <taxon>Lasiosphaeriaceae</taxon>
        <taxon>Bombardia</taxon>
    </lineage>
</organism>
<evidence type="ECO:0000313" key="3">
    <source>
        <dbReference type="Proteomes" id="UP001174934"/>
    </source>
</evidence>
<dbReference type="EMBL" id="JAULSR010000001">
    <property type="protein sequence ID" value="KAK0634625.1"/>
    <property type="molecule type" value="Genomic_DNA"/>
</dbReference>
<gene>
    <name evidence="2" type="ORF">B0T17DRAFT_11422</name>
</gene>
<protein>
    <submittedName>
        <fullName evidence="2">Uncharacterized protein</fullName>
    </submittedName>
</protein>
<proteinExistence type="predicted"/>